<dbReference type="STRING" id="177199.A0A420Y0B6"/>
<name>A0A420Y0B6_9PEZI</name>
<accession>A0A420Y0B6</accession>
<dbReference type="OrthoDB" id="1918685at2759"/>
<protein>
    <submittedName>
        <fullName evidence="2">Uncharacterized protein</fullName>
    </submittedName>
</protein>
<keyword evidence="3" id="KW-1185">Reference proteome</keyword>
<feature type="compositionally biased region" description="Polar residues" evidence="1">
    <location>
        <begin position="156"/>
        <end position="168"/>
    </location>
</feature>
<gene>
    <name evidence="2" type="ORF">DL546_004272</name>
</gene>
<evidence type="ECO:0000313" key="2">
    <source>
        <dbReference type="EMBL" id="RKU41384.1"/>
    </source>
</evidence>
<evidence type="ECO:0000256" key="1">
    <source>
        <dbReference type="SAM" id="MobiDB-lite"/>
    </source>
</evidence>
<evidence type="ECO:0000313" key="3">
    <source>
        <dbReference type="Proteomes" id="UP000275385"/>
    </source>
</evidence>
<reference evidence="2 3" key="1">
    <citation type="submission" date="2018-08" db="EMBL/GenBank/DDBJ databases">
        <title>Draft genome of the lignicolous fungus Coniochaeta pulveracea.</title>
        <authorList>
            <person name="Borstlap C.J."/>
            <person name="De Witt R.N."/>
            <person name="Botha A."/>
            <person name="Volschenk H."/>
        </authorList>
    </citation>
    <scope>NUCLEOTIDE SEQUENCE [LARGE SCALE GENOMIC DNA]</scope>
    <source>
        <strain evidence="2 3">CAB683</strain>
    </source>
</reference>
<dbReference type="Gene3D" id="2.40.50.140">
    <property type="entry name" value="Nucleic acid-binding proteins"/>
    <property type="match status" value="1"/>
</dbReference>
<feature type="region of interest" description="Disordered" evidence="1">
    <location>
        <begin position="152"/>
        <end position="247"/>
    </location>
</feature>
<proteinExistence type="predicted"/>
<organism evidence="2 3">
    <name type="scientific">Coniochaeta pulveracea</name>
    <dbReference type="NCBI Taxonomy" id="177199"/>
    <lineage>
        <taxon>Eukaryota</taxon>
        <taxon>Fungi</taxon>
        <taxon>Dikarya</taxon>
        <taxon>Ascomycota</taxon>
        <taxon>Pezizomycotina</taxon>
        <taxon>Sordariomycetes</taxon>
        <taxon>Sordariomycetidae</taxon>
        <taxon>Coniochaetales</taxon>
        <taxon>Coniochaetaceae</taxon>
        <taxon>Coniochaeta</taxon>
    </lineage>
</organism>
<feature type="compositionally biased region" description="Polar residues" evidence="1">
    <location>
        <begin position="272"/>
        <end position="283"/>
    </location>
</feature>
<dbReference type="AlphaFoldDB" id="A0A420Y0B6"/>
<dbReference type="EMBL" id="QVQW01000076">
    <property type="protein sequence ID" value="RKU41384.1"/>
    <property type="molecule type" value="Genomic_DNA"/>
</dbReference>
<comment type="caution">
    <text evidence="2">The sequence shown here is derived from an EMBL/GenBank/DDBJ whole genome shotgun (WGS) entry which is preliminary data.</text>
</comment>
<dbReference type="InterPro" id="IPR012340">
    <property type="entry name" value="NA-bd_OB-fold"/>
</dbReference>
<dbReference type="Proteomes" id="UP000275385">
    <property type="component" value="Unassembled WGS sequence"/>
</dbReference>
<sequence>MSRSPELGPSPRWDESSIALLDPKKPFTLKEVIADLTRTRHCVLGSIFLVEDVQPMVPVRKGYRTVRLLLGDGNLCIEAYPKAELHRLIHDGHVYPGCYIRVDKFNLRSKTQEHLGKSNWAAYLALDDFVPVGWDTAYIKALADEAQFVTKKPVDGSQTPGASPTHTGLQDLDEDADEPVPSVTRQGGASEASTKKPLRSPLDGIEHSQLDEETDSQPLAAAVTSKEPASRPSSWQPLKAKESSWHSANVSLPRAALPETMPIKPEAAKQFATPSKPANNSSAAPKPFHKRLPWDENGPTRQLTLTPLSAVRNRNLPYAANWAVNIMAVVTSLTGVKVSNLKPFHERTAELVDPSTDDKVKLTVFHYPESFTPRIGSVVLLLGAKNHTDGNLKKYSNPHESENWWFEEPTQYGWCDVDRMRRWWNAQSSQTGRC</sequence>
<feature type="region of interest" description="Disordered" evidence="1">
    <location>
        <begin position="268"/>
        <end position="300"/>
    </location>
</feature>